<dbReference type="AlphaFoldDB" id="Q0C8G6"/>
<protein>
    <recommendedName>
        <fullName evidence="1">TNT domain-containing protein</fullName>
    </recommendedName>
</protein>
<evidence type="ECO:0000259" key="1">
    <source>
        <dbReference type="Pfam" id="PF14021"/>
    </source>
</evidence>
<dbReference type="PANTHER" id="PTHR42059:SF1">
    <property type="entry name" value="TNT DOMAIN-CONTAINING PROTEIN"/>
    <property type="match status" value="1"/>
</dbReference>
<dbReference type="InterPro" id="IPR053024">
    <property type="entry name" value="Fungal_surface_NADase"/>
</dbReference>
<dbReference type="VEuPathDB" id="FungiDB:ATEG_10018"/>
<sequence length="292" mass="32695">MFAFCNAACDDKCVAFAQLMYVRLLIATYLPYRGSISPIFSSARRLKEFYAQFAMAILGCRTECLCYYTTLPVLARVKPEDGHEKEPVYPRRCFPNPCANIIFVNASYVCGDPRLGPVKLPKDFPLSTELATYARFGNLCPYEYLAKWTYPSNGSYHYPPANGFVLSDDGEPILGNVTLPVGRKLDRFGGEGGNFLGPLGAPYIERSLPPSNLDNFDGAFPYNYHVYEVTKELEVTLGPVAPWFEQPGMGTQFVTFDSISSLLTNGYLRRLNRTEYDEKAEFADNYTPGPNS</sequence>
<feature type="domain" description="TNT" evidence="1">
    <location>
        <begin position="178"/>
        <end position="270"/>
    </location>
</feature>
<proteinExistence type="predicted"/>
<evidence type="ECO:0000313" key="2">
    <source>
        <dbReference type="EMBL" id="EAU29467.1"/>
    </source>
</evidence>
<reference evidence="3" key="1">
    <citation type="submission" date="2005-09" db="EMBL/GenBank/DDBJ databases">
        <title>Annotation of the Aspergillus terreus NIH2624 genome.</title>
        <authorList>
            <person name="Birren B.W."/>
            <person name="Lander E.S."/>
            <person name="Galagan J.E."/>
            <person name="Nusbaum C."/>
            <person name="Devon K."/>
            <person name="Henn M."/>
            <person name="Ma L.-J."/>
            <person name="Jaffe D.B."/>
            <person name="Butler J."/>
            <person name="Alvarez P."/>
            <person name="Gnerre S."/>
            <person name="Grabherr M."/>
            <person name="Kleber M."/>
            <person name="Mauceli E.W."/>
            <person name="Brockman W."/>
            <person name="Rounsley S."/>
            <person name="Young S.K."/>
            <person name="LaButti K."/>
            <person name="Pushparaj V."/>
            <person name="DeCaprio D."/>
            <person name="Crawford M."/>
            <person name="Koehrsen M."/>
            <person name="Engels R."/>
            <person name="Montgomery P."/>
            <person name="Pearson M."/>
            <person name="Howarth C."/>
            <person name="Larson L."/>
            <person name="Luoma S."/>
            <person name="White J."/>
            <person name="Alvarado L."/>
            <person name="Kodira C.D."/>
            <person name="Zeng Q."/>
            <person name="Oleary S."/>
            <person name="Yandava C."/>
            <person name="Denning D.W."/>
            <person name="Nierman W.C."/>
            <person name="Milne T."/>
            <person name="Madden K."/>
        </authorList>
    </citation>
    <scope>NUCLEOTIDE SEQUENCE [LARGE SCALE GENOMIC DNA]</scope>
    <source>
        <strain evidence="3">NIH 2624 / FGSC A1156</strain>
    </source>
</reference>
<dbReference type="PANTHER" id="PTHR42059">
    <property type="entry name" value="TNT DOMAIN-CONTAINING PROTEIN"/>
    <property type="match status" value="1"/>
</dbReference>
<dbReference type="Pfam" id="PF14021">
    <property type="entry name" value="TNT"/>
    <property type="match status" value="1"/>
</dbReference>
<dbReference type="GO" id="GO:0050135">
    <property type="term" value="F:NADP+ nucleosidase activity"/>
    <property type="evidence" value="ECO:0007669"/>
    <property type="project" value="InterPro"/>
</dbReference>
<dbReference type="InterPro" id="IPR025331">
    <property type="entry name" value="TNT"/>
</dbReference>
<dbReference type="RefSeq" id="XP_001209320.1">
    <property type="nucleotide sequence ID" value="XM_001209320.1"/>
</dbReference>
<gene>
    <name evidence="2" type="ORF">ATEG_10018</name>
</gene>
<evidence type="ECO:0000313" key="3">
    <source>
        <dbReference type="Proteomes" id="UP000007963"/>
    </source>
</evidence>
<accession>Q0C8G6</accession>
<organism evidence="2 3">
    <name type="scientific">Aspergillus terreus (strain NIH 2624 / FGSC A1156)</name>
    <dbReference type="NCBI Taxonomy" id="341663"/>
    <lineage>
        <taxon>Eukaryota</taxon>
        <taxon>Fungi</taxon>
        <taxon>Dikarya</taxon>
        <taxon>Ascomycota</taxon>
        <taxon>Pezizomycotina</taxon>
        <taxon>Eurotiomycetes</taxon>
        <taxon>Eurotiomycetidae</taxon>
        <taxon>Eurotiales</taxon>
        <taxon>Aspergillaceae</taxon>
        <taxon>Aspergillus</taxon>
        <taxon>Aspergillus subgen. Circumdati</taxon>
    </lineage>
</organism>
<dbReference type="EMBL" id="CH476609">
    <property type="protein sequence ID" value="EAU29467.1"/>
    <property type="molecule type" value="Genomic_DNA"/>
</dbReference>
<dbReference type="Proteomes" id="UP000007963">
    <property type="component" value="Unassembled WGS sequence"/>
</dbReference>
<name>Q0C8G6_ASPTN</name>
<dbReference type="HOGENOM" id="CLU_083054_0_0_1"/>
<dbReference type="GeneID" id="4319563"/>
<dbReference type="eggNOG" id="ENOG502S1C9">
    <property type="taxonomic scope" value="Eukaryota"/>
</dbReference>
<dbReference type="OrthoDB" id="2923349at2759"/>